<evidence type="ECO:0000313" key="4">
    <source>
        <dbReference type="Proteomes" id="UP001390339"/>
    </source>
</evidence>
<dbReference type="EMBL" id="JAPCWZ010000007">
    <property type="protein sequence ID" value="KAK8856549.1"/>
    <property type="molecule type" value="Genomic_DNA"/>
</dbReference>
<reference evidence="3 4" key="1">
    <citation type="journal article" date="2024" name="IMA Fungus">
        <title>Apiospora arundinis, a panoply of carbohydrate-active enzymes and secondary metabolites.</title>
        <authorList>
            <person name="Sorensen T."/>
            <person name="Petersen C."/>
            <person name="Muurmann A.T."/>
            <person name="Christiansen J.V."/>
            <person name="Brundto M.L."/>
            <person name="Overgaard C.K."/>
            <person name="Boysen A.T."/>
            <person name="Wollenberg R.D."/>
            <person name="Larsen T.O."/>
            <person name="Sorensen J.L."/>
            <person name="Nielsen K.L."/>
            <person name="Sondergaard T.E."/>
        </authorList>
    </citation>
    <scope>NUCLEOTIDE SEQUENCE [LARGE SCALE GENOMIC DNA]</scope>
    <source>
        <strain evidence="3 4">AAU 773</strain>
    </source>
</reference>
<comment type="caution">
    <text evidence="3">The sequence shown here is derived from an EMBL/GenBank/DDBJ whole genome shotgun (WGS) entry which is preliminary data.</text>
</comment>
<organism evidence="3 4">
    <name type="scientific">Apiospora arundinis</name>
    <dbReference type="NCBI Taxonomy" id="335852"/>
    <lineage>
        <taxon>Eukaryota</taxon>
        <taxon>Fungi</taxon>
        <taxon>Dikarya</taxon>
        <taxon>Ascomycota</taxon>
        <taxon>Pezizomycotina</taxon>
        <taxon>Sordariomycetes</taxon>
        <taxon>Xylariomycetidae</taxon>
        <taxon>Amphisphaeriales</taxon>
        <taxon>Apiosporaceae</taxon>
        <taxon>Apiospora</taxon>
    </lineage>
</organism>
<proteinExistence type="predicted"/>
<keyword evidence="2" id="KW-0732">Signal</keyword>
<feature type="chain" id="PRO_5047128615" evidence="2">
    <location>
        <begin position="18"/>
        <end position="159"/>
    </location>
</feature>
<protein>
    <submittedName>
        <fullName evidence="3">Uncharacterized protein</fullName>
    </submittedName>
</protein>
<sequence length="159" mass="17054">MPLSLLTCLVLAALVESLVFGAYCSTLEEGDGCCYPGVSSWAGSTPPSVHRRRRSTRRHRRPYRDSTTRNRARGISGGSRRPPEQGTATAAPEATANQGDDSDGSGGSSSSSATLVPSMESESFSHSSSNSNNAGPALRRGHDYNLRQRIMRAQRLRSI</sequence>
<feature type="compositionally biased region" description="Basic residues" evidence="1">
    <location>
        <begin position="49"/>
        <end position="62"/>
    </location>
</feature>
<accession>A0ABR2I2D6</accession>
<name>A0ABR2I2D6_9PEZI</name>
<evidence type="ECO:0000256" key="2">
    <source>
        <dbReference type="SAM" id="SignalP"/>
    </source>
</evidence>
<evidence type="ECO:0000256" key="1">
    <source>
        <dbReference type="SAM" id="MobiDB-lite"/>
    </source>
</evidence>
<dbReference type="Proteomes" id="UP001390339">
    <property type="component" value="Unassembled WGS sequence"/>
</dbReference>
<feature type="region of interest" description="Disordered" evidence="1">
    <location>
        <begin position="38"/>
        <end position="146"/>
    </location>
</feature>
<keyword evidence="4" id="KW-1185">Reference proteome</keyword>
<feature type="compositionally biased region" description="Low complexity" evidence="1">
    <location>
        <begin position="108"/>
        <end position="133"/>
    </location>
</feature>
<evidence type="ECO:0000313" key="3">
    <source>
        <dbReference type="EMBL" id="KAK8856549.1"/>
    </source>
</evidence>
<feature type="signal peptide" evidence="2">
    <location>
        <begin position="1"/>
        <end position="17"/>
    </location>
</feature>
<gene>
    <name evidence="3" type="ORF">PGQ11_012461</name>
</gene>